<dbReference type="PANTHER" id="PTHR23158:SF33">
    <property type="entry name" value="TRANSPORT AND GOLGI ORGANIZATION PROTEIN 1"/>
    <property type="match status" value="1"/>
</dbReference>
<feature type="transmembrane region" description="Helical" evidence="4">
    <location>
        <begin position="6"/>
        <end position="26"/>
    </location>
</feature>
<feature type="compositionally biased region" description="Basic residues" evidence="3">
    <location>
        <begin position="1036"/>
        <end position="1045"/>
    </location>
</feature>
<evidence type="ECO:0000313" key="5">
    <source>
        <dbReference type="EMBL" id="KAG7174431.1"/>
    </source>
</evidence>
<dbReference type="GO" id="GO:0035459">
    <property type="term" value="P:vesicle cargo loading"/>
    <property type="evidence" value="ECO:0007669"/>
    <property type="project" value="TreeGrafter"/>
</dbReference>
<keyword evidence="4" id="KW-0812">Transmembrane</keyword>
<feature type="compositionally biased region" description="Basic and acidic residues" evidence="3">
    <location>
        <begin position="921"/>
        <end position="942"/>
    </location>
</feature>
<keyword evidence="4" id="KW-0472">Membrane</keyword>
<feature type="region of interest" description="Disordered" evidence="3">
    <location>
        <begin position="429"/>
        <end position="451"/>
    </location>
</feature>
<sequence length="1045" mass="117496">MTSGSLVFLGIVVFTIITIYFVHLIMMKFSRESPMLEALSRTEHENRLKAEENATLHEELCKARAELEIVSSSFMASSGDITELDSQLDIIKSEYGIERSQLEERIVQLEHELEETTSNGLEMHKMLSEMLSAQKDTSTFQASVDHLQAMLDGQREKVETLTSDLALKTRLNEELHSELSASMERTKKLDYQVQQLTQSLQELTGSQEEANHRLQKETVLVKELKEANEALSQQTCDYDSKMSSLNSELKALQDTIHQLRESVEIKESELQVAKECLKQLRLTSDDDHAAPDEEKLSALFNVIRVKAELQRVNNERNDLAEQLTDAEMAQTNLEDAMSSIRSEVTELRTHHDLAIQEKREALSKLAVLSQYFEEKEAQLTKELESQEGLRLNAEGSAASVSKKIQNYGLELASYKRIKRHVGLAGVKSRKVPPMPEHVSLSDLSPTTGNVPMSDEYKVEWVRAKAELKRRKSSASSTDRSDKIDKAFTTSTASNLQSSDSSHHSSDFPHCPSESSTRSTESPLNRQLIKMSKVHSQNIFQKSVTHEPVYPARPSSLSVAPTPCPVYSAHQVEAPSPIITHNPLHSQPSSNVPVSHTPNLIINKEASRSDCGLEIANIHLQRGDLNLSDSMGEDLQETTASDDVKSSAAAMRSMYKTGHQVIKKEKLMTLDSEIQSLPKSKPVLKKKETLKTPSFRIPVLSHISKTGPKKTQVDSLRKELEDQENSYKVQIASQEQKAHENWLQARTAERKHEEQRQENSQLRNRLTLLQKEKEAQQLQVNIIKPTPKRIDANGSLSSPGLILDGVVDGDHSGLTSLHRDVDSPPVPPHPLHGPPPILPMMFPPGGPLPPGVPPPHGLPPGVHPPPGLPHGVPPPHGLPPHPFLAGEPPFMGPLPPLPGDRRLPPAGGMSSPPFRRSGSPTYDHRHDRYSPVSDRSHFSERRFSPPLRHRLPSPELHRNRSPDRRCDRTRSPDRRSDRMRSSPDHHTNRRTPDRRLDRRSPDRHFSTRSPDGYIRHRTSPQHYFDQPDYNNDDPRLRPPHIKGMLK</sequence>
<dbReference type="EMBL" id="JAHLQT010007678">
    <property type="protein sequence ID" value="KAG7174431.1"/>
    <property type="molecule type" value="Genomic_DNA"/>
</dbReference>
<evidence type="ECO:0000256" key="3">
    <source>
        <dbReference type="SAM" id="MobiDB-lite"/>
    </source>
</evidence>
<dbReference type="GO" id="GO:0009306">
    <property type="term" value="P:protein secretion"/>
    <property type="evidence" value="ECO:0007669"/>
    <property type="project" value="TreeGrafter"/>
</dbReference>
<proteinExistence type="predicted"/>
<dbReference type="GO" id="GO:0070971">
    <property type="term" value="C:endoplasmic reticulum exit site"/>
    <property type="evidence" value="ECO:0007669"/>
    <property type="project" value="TreeGrafter"/>
</dbReference>
<gene>
    <name evidence="5" type="primary">Tango1-L1</name>
    <name evidence="5" type="ORF">Hamer_G003374</name>
</gene>
<evidence type="ECO:0000313" key="6">
    <source>
        <dbReference type="Proteomes" id="UP000747542"/>
    </source>
</evidence>
<keyword evidence="4" id="KW-1133">Transmembrane helix</keyword>
<accession>A0A8J5N762</accession>
<feature type="compositionally biased region" description="Polar residues" evidence="3">
    <location>
        <begin position="441"/>
        <end position="450"/>
    </location>
</feature>
<feature type="region of interest" description="Disordered" evidence="3">
    <location>
        <begin position="819"/>
        <end position="1045"/>
    </location>
</feature>
<feature type="compositionally biased region" description="Pro residues" evidence="3">
    <location>
        <begin position="823"/>
        <end position="881"/>
    </location>
</feature>
<feature type="region of interest" description="Disordered" evidence="3">
    <location>
        <begin position="490"/>
        <end position="523"/>
    </location>
</feature>
<feature type="coiled-coil region" evidence="2">
    <location>
        <begin position="92"/>
        <end position="119"/>
    </location>
</feature>
<keyword evidence="6" id="KW-1185">Reference proteome</keyword>
<evidence type="ECO:0000256" key="4">
    <source>
        <dbReference type="SAM" id="Phobius"/>
    </source>
</evidence>
<evidence type="ECO:0000256" key="2">
    <source>
        <dbReference type="SAM" id="Coils"/>
    </source>
</evidence>
<feature type="coiled-coil region" evidence="2">
    <location>
        <begin position="716"/>
        <end position="778"/>
    </location>
</feature>
<protein>
    <submittedName>
        <fullName evidence="5">Transport and Golgi organization 1-like 1</fullName>
    </submittedName>
</protein>
<feature type="coiled-coil region" evidence="2">
    <location>
        <begin position="193"/>
        <end position="269"/>
    </location>
</feature>
<organism evidence="5 6">
    <name type="scientific">Homarus americanus</name>
    <name type="common">American lobster</name>
    <dbReference type="NCBI Taxonomy" id="6706"/>
    <lineage>
        <taxon>Eukaryota</taxon>
        <taxon>Metazoa</taxon>
        <taxon>Ecdysozoa</taxon>
        <taxon>Arthropoda</taxon>
        <taxon>Crustacea</taxon>
        <taxon>Multicrustacea</taxon>
        <taxon>Malacostraca</taxon>
        <taxon>Eumalacostraca</taxon>
        <taxon>Eucarida</taxon>
        <taxon>Decapoda</taxon>
        <taxon>Pleocyemata</taxon>
        <taxon>Astacidea</taxon>
        <taxon>Nephropoidea</taxon>
        <taxon>Nephropidae</taxon>
        <taxon>Homarus</taxon>
    </lineage>
</organism>
<dbReference type="PANTHER" id="PTHR23158">
    <property type="entry name" value="MELANOMA INHIBITORY ACTIVITY-RELATED"/>
    <property type="match status" value="1"/>
</dbReference>
<feature type="compositionally biased region" description="Low complexity" evidence="3">
    <location>
        <begin position="511"/>
        <end position="522"/>
    </location>
</feature>
<evidence type="ECO:0000256" key="1">
    <source>
        <dbReference type="ARBA" id="ARBA00023054"/>
    </source>
</evidence>
<comment type="caution">
    <text evidence="5">The sequence shown here is derived from an EMBL/GenBank/DDBJ whole genome shotgun (WGS) entry which is preliminary data.</text>
</comment>
<dbReference type="Proteomes" id="UP000747542">
    <property type="component" value="Unassembled WGS sequence"/>
</dbReference>
<dbReference type="AlphaFoldDB" id="A0A8J5N762"/>
<dbReference type="GO" id="GO:0006888">
    <property type="term" value="P:endoplasmic reticulum to Golgi vesicle-mediated transport"/>
    <property type="evidence" value="ECO:0007669"/>
    <property type="project" value="TreeGrafter"/>
</dbReference>
<dbReference type="InterPro" id="IPR051500">
    <property type="entry name" value="cTAGE_MIA/OTOR"/>
</dbReference>
<feature type="compositionally biased region" description="Basic and acidic residues" evidence="3">
    <location>
        <begin position="954"/>
        <end position="1004"/>
    </location>
</feature>
<reference evidence="5" key="1">
    <citation type="journal article" date="2021" name="Sci. Adv.">
        <title>The American lobster genome reveals insights on longevity, neural, and immune adaptations.</title>
        <authorList>
            <person name="Polinski J.M."/>
            <person name="Zimin A.V."/>
            <person name="Clark K.F."/>
            <person name="Kohn A.B."/>
            <person name="Sadowski N."/>
            <person name="Timp W."/>
            <person name="Ptitsyn A."/>
            <person name="Khanna P."/>
            <person name="Romanova D.Y."/>
            <person name="Williams P."/>
            <person name="Greenwood S.J."/>
            <person name="Moroz L.L."/>
            <person name="Walt D.R."/>
            <person name="Bodnar A.G."/>
        </authorList>
    </citation>
    <scope>NUCLEOTIDE SEQUENCE</scope>
    <source>
        <strain evidence="5">GMGI-L3</strain>
    </source>
</reference>
<name>A0A8J5N762_HOMAM</name>
<dbReference type="GO" id="GO:0005789">
    <property type="term" value="C:endoplasmic reticulum membrane"/>
    <property type="evidence" value="ECO:0007669"/>
    <property type="project" value="TreeGrafter"/>
</dbReference>
<keyword evidence="1 2" id="KW-0175">Coiled coil</keyword>
<feature type="coiled-coil region" evidence="2">
    <location>
        <begin position="302"/>
        <end position="336"/>
    </location>
</feature>